<keyword evidence="2" id="KW-1185">Reference proteome</keyword>
<sequence>MHLNILLLFVLKTHVMRRFFH</sequence>
<protein>
    <submittedName>
        <fullName evidence="1">Uncharacterized protein</fullName>
    </submittedName>
</protein>
<gene>
    <name evidence="1" type="ORF">VEx25_0613</name>
</gene>
<organism evidence="1 2">
    <name type="scientific">Vibrio antiquarius (strain Ex25)</name>
    <dbReference type="NCBI Taxonomy" id="150340"/>
    <lineage>
        <taxon>Bacteria</taxon>
        <taxon>Pseudomonadati</taxon>
        <taxon>Pseudomonadota</taxon>
        <taxon>Gammaproteobacteria</taxon>
        <taxon>Vibrionales</taxon>
        <taxon>Vibrionaceae</taxon>
        <taxon>Vibrio</taxon>
        <taxon>Vibrio diabolicus subgroup</taxon>
    </lineage>
</organism>
<name>A0ABM9WRE7_VIBAE</name>
<dbReference type="EMBL" id="DS267861">
    <property type="protein sequence ID" value="EDN55911.1"/>
    <property type="molecule type" value="Genomic_DNA"/>
</dbReference>
<evidence type="ECO:0000313" key="2">
    <source>
        <dbReference type="Proteomes" id="UP000242664"/>
    </source>
</evidence>
<dbReference type="Proteomes" id="UP000242664">
    <property type="component" value="Unassembled WGS sequence"/>
</dbReference>
<accession>A0ABM9WRE7</accession>
<feature type="non-terminal residue" evidence="1">
    <location>
        <position position="21"/>
    </location>
</feature>
<evidence type="ECO:0000313" key="1">
    <source>
        <dbReference type="EMBL" id="EDN55911.1"/>
    </source>
</evidence>
<proteinExistence type="predicted"/>
<reference evidence="2" key="1">
    <citation type="submission" date="2006-10" db="EMBL/GenBank/DDBJ databases">
        <authorList>
            <person name="Heidelberg J."/>
            <person name="Sebastian Y."/>
        </authorList>
    </citation>
    <scope>NUCLEOTIDE SEQUENCE [LARGE SCALE GENOMIC DNA]</scope>
    <source>
        <strain evidence="2">EX25</strain>
    </source>
</reference>